<feature type="compositionally biased region" description="Basic and acidic residues" evidence="1">
    <location>
        <begin position="192"/>
        <end position="208"/>
    </location>
</feature>
<organism evidence="2 3">
    <name type="scientific">Phaseolus angularis</name>
    <name type="common">Azuki bean</name>
    <name type="synonym">Vigna angularis</name>
    <dbReference type="NCBI Taxonomy" id="3914"/>
    <lineage>
        <taxon>Eukaryota</taxon>
        <taxon>Viridiplantae</taxon>
        <taxon>Streptophyta</taxon>
        <taxon>Embryophyta</taxon>
        <taxon>Tracheophyta</taxon>
        <taxon>Spermatophyta</taxon>
        <taxon>Magnoliopsida</taxon>
        <taxon>eudicotyledons</taxon>
        <taxon>Gunneridae</taxon>
        <taxon>Pentapetalae</taxon>
        <taxon>rosids</taxon>
        <taxon>fabids</taxon>
        <taxon>Fabales</taxon>
        <taxon>Fabaceae</taxon>
        <taxon>Papilionoideae</taxon>
        <taxon>50 kb inversion clade</taxon>
        <taxon>NPAAA clade</taxon>
        <taxon>indigoferoid/millettioid clade</taxon>
        <taxon>Phaseoleae</taxon>
        <taxon>Vigna</taxon>
    </lineage>
</organism>
<dbReference type="EMBL" id="JABFOF010000009">
    <property type="protein sequence ID" value="KAG2380806.1"/>
    <property type="molecule type" value="Genomic_DNA"/>
</dbReference>
<feature type="region of interest" description="Disordered" evidence="1">
    <location>
        <begin position="19"/>
        <end position="45"/>
    </location>
</feature>
<feature type="region of interest" description="Disordered" evidence="1">
    <location>
        <begin position="188"/>
        <end position="208"/>
    </location>
</feature>
<reference evidence="2 3" key="1">
    <citation type="submission" date="2020-05" db="EMBL/GenBank/DDBJ databases">
        <title>Vigna angularis (adzuki bean) Var. LongXiaoDou No. 4 denovo assembly.</title>
        <authorList>
            <person name="Xiang H."/>
        </authorList>
    </citation>
    <scope>NUCLEOTIDE SEQUENCE [LARGE SCALE GENOMIC DNA]</scope>
    <source>
        <tissue evidence="2">Leaf</tissue>
    </source>
</reference>
<dbReference type="SFLD" id="SFLDG01132">
    <property type="entry name" value="C1.5.3:_5'-Nucleotidase_Like"/>
    <property type="match status" value="1"/>
</dbReference>
<dbReference type="InterPro" id="IPR023214">
    <property type="entry name" value="HAD_sf"/>
</dbReference>
<protein>
    <submittedName>
        <fullName evidence="2">Uncharacterized protein</fullName>
    </submittedName>
</protein>
<gene>
    <name evidence="2" type="ORF">HKW66_Vig0201780</name>
</gene>
<dbReference type="SFLD" id="SFLDS00003">
    <property type="entry name" value="Haloacid_Dehalogenase"/>
    <property type="match status" value="1"/>
</dbReference>
<dbReference type="InterPro" id="IPR006439">
    <property type="entry name" value="HAD-SF_hydro_IA"/>
</dbReference>
<comment type="caution">
    <text evidence="2">The sequence shown here is derived from an EMBL/GenBank/DDBJ whole genome shotgun (WGS) entry which is preliminary data.</text>
</comment>
<proteinExistence type="predicted"/>
<dbReference type="Gene3D" id="3.40.50.1000">
    <property type="entry name" value="HAD superfamily/HAD-like"/>
    <property type="match status" value="1"/>
</dbReference>
<evidence type="ECO:0000313" key="2">
    <source>
        <dbReference type="EMBL" id="KAG2380806.1"/>
    </source>
</evidence>
<evidence type="ECO:0000256" key="1">
    <source>
        <dbReference type="SAM" id="MobiDB-lite"/>
    </source>
</evidence>
<feature type="compositionally biased region" description="Pro residues" evidence="1">
    <location>
        <begin position="29"/>
        <end position="43"/>
    </location>
</feature>
<dbReference type="Pfam" id="PF00702">
    <property type="entry name" value="Hydrolase"/>
    <property type="match status" value="1"/>
</dbReference>
<dbReference type="InterPro" id="IPR036412">
    <property type="entry name" value="HAD-like_sf"/>
</dbReference>
<dbReference type="PANTHER" id="PTHR12725:SF124">
    <property type="entry name" value="HALOACID DEHALOGENASE-LIKE HYDROLASE"/>
    <property type="match status" value="1"/>
</dbReference>
<dbReference type="SUPFAM" id="SSF56784">
    <property type="entry name" value="HAD-like"/>
    <property type="match status" value="1"/>
</dbReference>
<dbReference type="AlphaFoldDB" id="A0A8T0JUE4"/>
<dbReference type="PANTHER" id="PTHR12725">
    <property type="entry name" value="HALOACID DEHALOGENASE-LIKE HYDROLASE"/>
    <property type="match status" value="1"/>
</dbReference>
<accession>A0A8T0JUE4</accession>
<dbReference type="SFLD" id="SFLDG01129">
    <property type="entry name" value="C1.5:_HAD__Beta-PGM__Phosphata"/>
    <property type="match status" value="1"/>
</dbReference>
<evidence type="ECO:0000313" key="3">
    <source>
        <dbReference type="Proteomes" id="UP000743370"/>
    </source>
</evidence>
<dbReference type="Proteomes" id="UP000743370">
    <property type="component" value="Unassembled WGS sequence"/>
</dbReference>
<dbReference type="InterPro" id="IPR010237">
    <property type="entry name" value="Pyr-5-nucltdase"/>
</dbReference>
<dbReference type="NCBIfam" id="TIGR01509">
    <property type="entry name" value="HAD-SF-IA-v3"/>
    <property type="match status" value="1"/>
</dbReference>
<dbReference type="CDD" id="cd02604">
    <property type="entry name" value="HAD_5NT"/>
    <property type="match status" value="1"/>
</dbReference>
<name>A0A8T0JUE4_PHAAN</name>
<dbReference type="NCBIfam" id="TIGR01993">
    <property type="entry name" value="Pyr-5-nucltdase"/>
    <property type="match status" value="1"/>
</dbReference>
<sequence>MCSSFANTNDGLEHEFYRGAESTQRRPTHPPPPQPPLPQPPSTLPSLPDLLLTALSVSFLVSSSKPNTASTCCPFSFCFLKFLAMFLTATPSKNTTTPIALNTLPPSPHNFASPQSLSDWIKPRLPSKSFTSLGVKPDTKNVHNLWLKLSQGETSLADSSPPIRIVHVVLVCVTAKYGKVPIESNQELSDGNIRKRDRPLSKKMKPNEDPESVAVRGIFEELGSAIVGAGPNPEIADIAPSIPIRFGFLMEIENDNSFTQQTARPKYDCLLFDLDDTLYPLNSGLALAIHQNIKDYMVEKLGIEPSKTDEMTNLLYSNYGTTLAGLRAIGYDFDYEEYYSFVHGKLPYENLKPDPVLRNLLLSLPYRKLIFTNSDKVHTIKALERLGLEDCFEGIICFETLNPIHRGTVYDDEENKGSMATDPTPKTALKCSEIFDIIQHFAEPDPTAELPSTPVICKPSEHAIELALKKANINPKRTLFFEDSVRNIQAGKRVGLHTVLVGKSQRVKGADYVMQSIHNLRETVPQLWETEITAQVIASPGTQKLAVETTLIV</sequence>